<evidence type="ECO:0000256" key="1">
    <source>
        <dbReference type="ARBA" id="ARBA00022553"/>
    </source>
</evidence>
<dbReference type="Gene3D" id="3.40.50.2300">
    <property type="match status" value="1"/>
</dbReference>
<feature type="domain" description="HTH luxR-type" evidence="4">
    <location>
        <begin position="156"/>
        <end position="221"/>
    </location>
</feature>
<dbReference type="InterPro" id="IPR000792">
    <property type="entry name" value="Tscrpt_reg_LuxR_C"/>
</dbReference>
<dbReference type="Pfam" id="PF00072">
    <property type="entry name" value="Response_reg"/>
    <property type="match status" value="1"/>
</dbReference>
<dbReference type="SUPFAM" id="SSF52172">
    <property type="entry name" value="CheY-like"/>
    <property type="match status" value="1"/>
</dbReference>
<dbReference type="InterPro" id="IPR039420">
    <property type="entry name" value="WalR-like"/>
</dbReference>
<evidence type="ECO:0000259" key="5">
    <source>
        <dbReference type="PROSITE" id="PS50110"/>
    </source>
</evidence>
<dbReference type="GO" id="GO:0003677">
    <property type="term" value="F:DNA binding"/>
    <property type="evidence" value="ECO:0007669"/>
    <property type="project" value="UniProtKB-KW"/>
</dbReference>
<dbReference type="AlphaFoldDB" id="A0A916YXX9"/>
<dbReference type="CDD" id="cd06170">
    <property type="entry name" value="LuxR_C_like"/>
    <property type="match status" value="1"/>
</dbReference>
<dbReference type="PANTHER" id="PTHR43214:SF43">
    <property type="entry name" value="TWO-COMPONENT RESPONSE REGULATOR"/>
    <property type="match status" value="1"/>
</dbReference>
<dbReference type="Pfam" id="PF00196">
    <property type="entry name" value="GerE"/>
    <property type="match status" value="1"/>
</dbReference>
<dbReference type="GO" id="GO:0006355">
    <property type="term" value="P:regulation of DNA-templated transcription"/>
    <property type="evidence" value="ECO:0007669"/>
    <property type="project" value="InterPro"/>
</dbReference>
<dbReference type="PROSITE" id="PS50043">
    <property type="entry name" value="HTH_LUXR_2"/>
    <property type="match status" value="1"/>
</dbReference>
<reference evidence="6" key="2">
    <citation type="submission" date="2020-09" db="EMBL/GenBank/DDBJ databases">
        <authorList>
            <person name="Sun Q."/>
            <person name="Zhou Y."/>
        </authorList>
    </citation>
    <scope>NUCLEOTIDE SEQUENCE</scope>
    <source>
        <strain evidence="6">CGMCC 1.15958</strain>
    </source>
</reference>
<evidence type="ECO:0000256" key="3">
    <source>
        <dbReference type="PROSITE-ProRule" id="PRU00169"/>
    </source>
</evidence>
<dbReference type="InterPro" id="IPR011006">
    <property type="entry name" value="CheY-like_superfamily"/>
</dbReference>
<protein>
    <submittedName>
        <fullName evidence="6">DNA-binding response regulator</fullName>
    </submittedName>
</protein>
<dbReference type="SMART" id="SM00421">
    <property type="entry name" value="HTH_LUXR"/>
    <property type="match status" value="1"/>
</dbReference>
<accession>A0A916YXX9</accession>
<dbReference type="InterPro" id="IPR058245">
    <property type="entry name" value="NreC/VraR/RcsB-like_REC"/>
</dbReference>
<feature type="domain" description="Response regulatory" evidence="5">
    <location>
        <begin position="4"/>
        <end position="120"/>
    </location>
</feature>
<dbReference type="SMART" id="SM00448">
    <property type="entry name" value="REC"/>
    <property type="match status" value="1"/>
</dbReference>
<dbReference type="PANTHER" id="PTHR43214">
    <property type="entry name" value="TWO-COMPONENT RESPONSE REGULATOR"/>
    <property type="match status" value="1"/>
</dbReference>
<feature type="modified residue" description="4-aspartylphosphate" evidence="3">
    <location>
        <position position="55"/>
    </location>
</feature>
<name>A0A916YXX9_9BACT</name>
<keyword evidence="2 6" id="KW-0238">DNA-binding</keyword>
<dbReference type="PROSITE" id="PS00622">
    <property type="entry name" value="HTH_LUXR_1"/>
    <property type="match status" value="1"/>
</dbReference>
<evidence type="ECO:0000256" key="2">
    <source>
        <dbReference type="ARBA" id="ARBA00023125"/>
    </source>
</evidence>
<dbReference type="PRINTS" id="PR00038">
    <property type="entry name" value="HTHLUXR"/>
</dbReference>
<sequence>MPIRIAIIDDNINLLRSISQNLSNFEEVTLVFKAMNGRDAVSLTETEQPEVILMDIEMPDMDGIEATRLIKAKFPNIKIIMVTVFDRDDKIFEAIKAGASGYLMKDEKPSRIIAAIEEAVEGGAPMSPTIALKTLQILRQQVVVGEKTIQNLDSVASPESFNLSKREFEILEKIAEGITYQQIGDKLFISAKTVRKHIEHIYEKLQVHTKFEAIKLGRQNHWF</sequence>
<dbReference type="EMBL" id="BMKK01000006">
    <property type="protein sequence ID" value="GGD66866.1"/>
    <property type="molecule type" value="Genomic_DNA"/>
</dbReference>
<dbReference type="GO" id="GO:0000160">
    <property type="term" value="P:phosphorelay signal transduction system"/>
    <property type="evidence" value="ECO:0007669"/>
    <property type="project" value="InterPro"/>
</dbReference>
<dbReference type="PROSITE" id="PS50110">
    <property type="entry name" value="RESPONSE_REGULATORY"/>
    <property type="match status" value="1"/>
</dbReference>
<evidence type="ECO:0000313" key="7">
    <source>
        <dbReference type="Proteomes" id="UP000609064"/>
    </source>
</evidence>
<keyword evidence="1 3" id="KW-0597">Phosphoprotein</keyword>
<evidence type="ECO:0000259" key="4">
    <source>
        <dbReference type="PROSITE" id="PS50043"/>
    </source>
</evidence>
<keyword evidence="7" id="KW-1185">Reference proteome</keyword>
<organism evidence="6 7">
    <name type="scientific">Emticicia aquatilis</name>
    <dbReference type="NCBI Taxonomy" id="1537369"/>
    <lineage>
        <taxon>Bacteria</taxon>
        <taxon>Pseudomonadati</taxon>
        <taxon>Bacteroidota</taxon>
        <taxon>Cytophagia</taxon>
        <taxon>Cytophagales</taxon>
        <taxon>Leadbetterellaceae</taxon>
        <taxon>Emticicia</taxon>
    </lineage>
</organism>
<dbReference type="SUPFAM" id="SSF46894">
    <property type="entry name" value="C-terminal effector domain of the bipartite response regulators"/>
    <property type="match status" value="1"/>
</dbReference>
<dbReference type="Proteomes" id="UP000609064">
    <property type="component" value="Unassembled WGS sequence"/>
</dbReference>
<dbReference type="InterPro" id="IPR016032">
    <property type="entry name" value="Sig_transdc_resp-reg_C-effctor"/>
</dbReference>
<dbReference type="InterPro" id="IPR001789">
    <property type="entry name" value="Sig_transdc_resp-reg_receiver"/>
</dbReference>
<reference evidence="6" key="1">
    <citation type="journal article" date="2014" name="Int. J. Syst. Evol. Microbiol.">
        <title>Complete genome sequence of Corynebacterium casei LMG S-19264T (=DSM 44701T), isolated from a smear-ripened cheese.</title>
        <authorList>
            <consortium name="US DOE Joint Genome Institute (JGI-PGF)"/>
            <person name="Walter F."/>
            <person name="Albersmeier A."/>
            <person name="Kalinowski J."/>
            <person name="Ruckert C."/>
        </authorList>
    </citation>
    <scope>NUCLEOTIDE SEQUENCE</scope>
    <source>
        <strain evidence="6">CGMCC 1.15958</strain>
    </source>
</reference>
<gene>
    <name evidence="6" type="primary">citB</name>
    <name evidence="6" type="ORF">GCM10011514_33650</name>
</gene>
<dbReference type="CDD" id="cd17535">
    <property type="entry name" value="REC_NarL-like"/>
    <property type="match status" value="1"/>
</dbReference>
<proteinExistence type="predicted"/>
<comment type="caution">
    <text evidence="6">The sequence shown here is derived from an EMBL/GenBank/DDBJ whole genome shotgun (WGS) entry which is preliminary data.</text>
</comment>
<evidence type="ECO:0000313" key="6">
    <source>
        <dbReference type="EMBL" id="GGD66866.1"/>
    </source>
</evidence>
<dbReference type="RefSeq" id="WP_188767555.1">
    <property type="nucleotide sequence ID" value="NZ_BMKK01000006.1"/>
</dbReference>